<dbReference type="Pfam" id="PF13480">
    <property type="entry name" value="Acetyltransf_6"/>
    <property type="match status" value="1"/>
</dbReference>
<organism evidence="2 3">
    <name type="scientific">Gibbsiella dentisursi</name>
    <dbReference type="NCBI Taxonomy" id="796890"/>
    <lineage>
        <taxon>Bacteria</taxon>
        <taxon>Pseudomonadati</taxon>
        <taxon>Pseudomonadota</taxon>
        <taxon>Gammaproteobacteria</taxon>
        <taxon>Enterobacterales</taxon>
        <taxon>Yersiniaceae</taxon>
        <taxon>Gibbsiella</taxon>
    </lineage>
</organism>
<dbReference type="InterPro" id="IPR016181">
    <property type="entry name" value="Acyl_CoA_acyltransferase"/>
</dbReference>
<sequence>MQGVNCQPAPTCQVHHQAVGTEGALRIEFRHSVADIDAQDWDRLCQPHQFCRHDYMAALEASGLDCRFLYALAITPAGLAGIGIATRWSLAMPCRLSLSIMTLGTPVNTGLPLMIAPWADPAAVSQKLVQALAAQSGKQGGRLFIGRDFPEPRFLGPTRLDRLYACAHLDLTWPDFETYLAGQPKRKSLRRDIRSLGKAGYELEIRKGQRLSEEEALRLHALWLQLYKKYQSPDQIMVTKEFFLAMSRLEHTVWLLLRKDGRIDAFDMCFTLGDTLESTYCGVDIEQTGRLSVHRVMGYEIVRYALEQGLRSINFGISNEQSKVDMGCRLETCYAWFKANPNWLGFLFRPLIFKFVLENEEFTPYETRPKISVPEACQ</sequence>
<dbReference type="Gene3D" id="3.40.630.30">
    <property type="match status" value="1"/>
</dbReference>
<accession>A0ABP7LD97</accession>
<name>A0ABP7LD97_9GAMM</name>
<gene>
    <name evidence="2" type="ORF">GCM10022405_23290</name>
</gene>
<protein>
    <recommendedName>
        <fullName evidence="1">BioF2-like acetyltransferase domain-containing protein</fullName>
    </recommendedName>
</protein>
<proteinExistence type="predicted"/>
<dbReference type="InterPro" id="IPR038740">
    <property type="entry name" value="BioF2-like_GNAT_dom"/>
</dbReference>
<comment type="caution">
    <text evidence="2">The sequence shown here is derived from an EMBL/GenBank/DDBJ whole genome shotgun (WGS) entry which is preliminary data.</text>
</comment>
<evidence type="ECO:0000313" key="2">
    <source>
        <dbReference type="EMBL" id="GAA3897409.1"/>
    </source>
</evidence>
<dbReference type="EMBL" id="BAABDG010000003">
    <property type="protein sequence ID" value="GAA3897409.1"/>
    <property type="molecule type" value="Genomic_DNA"/>
</dbReference>
<feature type="domain" description="BioF2-like acetyltransferase" evidence="1">
    <location>
        <begin position="185"/>
        <end position="321"/>
    </location>
</feature>
<evidence type="ECO:0000259" key="1">
    <source>
        <dbReference type="Pfam" id="PF13480"/>
    </source>
</evidence>
<dbReference type="Proteomes" id="UP001499994">
    <property type="component" value="Unassembled WGS sequence"/>
</dbReference>
<dbReference type="RefSeq" id="WP_279026902.1">
    <property type="nucleotide sequence ID" value="NZ_BAABDG010000003.1"/>
</dbReference>
<dbReference type="SUPFAM" id="SSF55729">
    <property type="entry name" value="Acyl-CoA N-acyltransferases (Nat)"/>
    <property type="match status" value="1"/>
</dbReference>
<keyword evidence="3" id="KW-1185">Reference proteome</keyword>
<evidence type="ECO:0000313" key="3">
    <source>
        <dbReference type="Proteomes" id="UP001499994"/>
    </source>
</evidence>
<reference evidence="3" key="1">
    <citation type="journal article" date="2019" name="Int. J. Syst. Evol. Microbiol.">
        <title>The Global Catalogue of Microorganisms (GCM) 10K type strain sequencing project: providing services to taxonomists for standard genome sequencing and annotation.</title>
        <authorList>
            <consortium name="The Broad Institute Genomics Platform"/>
            <consortium name="The Broad Institute Genome Sequencing Center for Infectious Disease"/>
            <person name="Wu L."/>
            <person name="Ma J."/>
        </authorList>
    </citation>
    <scope>NUCLEOTIDE SEQUENCE [LARGE SCALE GENOMIC DNA]</scope>
    <source>
        <strain evidence="3">JCM 17201</strain>
    </source>
</reference>